<evidence type="ECO:0000313" key="3">
    <source>
        <dbReference type="Proteomes" id="UP001235939"/>
    </source>
</evidence>
<dbReference type="Proteomes" id="UP001235939">
    <property type="component" value="Chromosome 20"/>
</dbReference>
<proteinExistence type="predicted"/>
<protein>
    <recommendedName>
        <fullName evidence="1">Reverse transcriptase Ty1/copia-type domain-containing protein</fullName>
    </recommendedName>
</protein>
<dbReference type="EMBL" id="CP092882">
    <property type="protein sequence ID" value="UYV81342.1"/>
    <property type="molecule type" value="Genomic_DNA"/>
</dbReference>
<dbReference type="Pfam" id="PF07727">
    <property type="entry name" value="RVT_2"/>
    <property type="match status" value="1"/>
</dbReference>
<keyword evidence="3" id="KW-1185">Reference proteome</keyword>
<dbReference type="InterPro" id="IPR013103">
    <property type="entry name" value="RVT_2"/>
</dbReference>
<organism evidence="2 3">
    <name type="scientific">Cordylochernes scorpioides</name>
    <dbReference type="NCBI Taxonomy" id="51811"/>
    <lineage>
        <taxon>Eukaryota</taxon>
        <taxon>Metazoa</taxon>
        <taxon>Ecdysozoa</taxon>
        <taxon>Arthropoda</taxon>
        <taxon>Chelicerata</taxon>
        <taxon>Arachnida</taxon>
        <taxon>Pseudoscorpiones</taxon>
        <taxon>Cheliferoidea</taxon>
        <taxon>Chernetidae</taxon>
        <taxon>Cordylochernes</taxon>
    </lineage>
</organism>
<accession>A0ABY6LJJ6</accession>
<name>A0ABY6LJJ6_9ARAC</name>
<evidence type="ECO:0000313" key="2">
    <source>
        <dbReference type="EMBL" id="UYV81342.1"/>
    </source>
</evidence>
<reference evidence="2 3" key="1">
    <citation type="submission" date="2022-01" db="EMBL/GenBank/DDBJ databases">
        <title>A chromosomal length assembly of Cordylochernes scorpioides.</title>
        <authorList>
            <person name="Zeh D."/>
            <person name="Zeh J."/>
        </authorList>
    </citation>
    <scope>NUCLEOTIDE SEQUENCE [LARGE SCALE GENOMIC DNA]</scope>
    <source>
        <strain evidence="2">IN4F17</strain>
        <tissue evidence="2">Whole Body</tissue>
    </source>
</reference>
<sequence length="99" mass="11289">MYCMAHAKSVEVSTKLKFLMSDNPVESWACFISGEPSQRFRQKCCKLPQCCKAIPCKWVYTVKSNPNGSVDRYKARLVIKGFKQRCGVDYNPTFSPVAR</sequence>
<gene>
    <name evidence="2" type="ORF">LAZ67_20000856</name>
</gene>
<feature type="domain" description="Reverse transcriptase Ty1/copia-type" evidence="1">
    <location>
        <begin position="45"/>
        <end position="99"/>
    </location>
</feature>
<evidence type="ECO:0000259" key="1">
    <source>
        <dbReference type="Pfam" id="PF07727"/>
    </source>
</evidence>